<name>A0ABY5WB55_9ACTN</name>
<dbReference type="EMBL" id="CP073720">
    <property type="protein sequence ID" value="UWP86341.1"/>
    <property type="molecule type" value="Genomic_DNA"/>
</dbReference>
<reference evidence="1" key="2">
    <citation type="submission" date="2022-09" db="EMBL/GenBank/DDBJ databases">
        <title>Biosynthetic gene clusters of Dactylosporangioum fulvum.</title>
        <authorList>
            <person name="Caradec T."/>
        </authorList>
    </citation>
    <scope>NUCLEOTIDE SEQUENCE</scope>
    <source>
        <strain evidence="1">NRRL B-16292</strain>
    </source>
</reference>
<dbReference type="Proteomes" id="UP001059617">
    <property type="component" value="Chromosome"/>
</dbReference>
<keyword evidence="2" id="KW-1185">Reference proteome</keyword>
<evidence type="ECO:0000313" key="1">
    <source>
        <dbReference type="EMBL" id="UWP86341.1"/>
    </source>
</evidence>
<sequence length="847" mass="89386">MTAELFDFDLIGKGAVEATATAFAGFDEAQRARLATELTAYVRKRRDNWWWDAEAAALAVAAVGCLPSAAAAGKILARSSVSVPGHTVRPVLDLAWARGITWLTDLAHRIAERIDREDVNMWAFVAGIVTAEGAPPPTGDAFVRLWLVHMIWADTRWRDRPILEQLRADPFLDHLLPRVFEIDDIGGLLVLHEQHSSGRLGFVRALAQLADEQRLDRATLFDGSLRRLLRGGRAADLRGFLALHDALAPTAAEVARRSGDYLRLLADAPGQVATAAQKLLRDADVVPPDALLDVSPAVLSRPEKGLVRAQLAWLDRSALRHPELAAAFGAVIAVAGDHPAIDVRERAAALAAKHGQAVAAPAVVVVEAGDDLPPPVGPAPAPPPITDPDELAEEVVSLFGGVHASAPALERVLDGAVRLAAADRGRLLMAVKPVLDRQAPWLGDGSWFTQGILLGVLYSVVDPAEHSARLGRWAAILADARRRGSADVPPADSRIPPPQRFLRVRLAEIARHGGRPEGLLAAPTSATGALDPAMLLDRLTALGDRKPPGWDLTQALLRLPAAVDDTLAARAAALGTDAGDRLARWLRAGGLPQPVLSVVHTTRRQRLGVPSSGWVRAEVDARLQVEFTPLWHADDPLGFLDFGTPAMGHGYGDWPLLWPSLLPGYRGLVAAYAMPEIAAAADSDRRHGAAVLPLLAECTGDGGPALPLAVAYGLAARHEADRVATLDTLLMLAAAGDLDAPAVGRHLGTLGAQGMVPVNRAVQPLRDAATAGARRTVWRLLEAALPALLAAPTPPRGVPDLLTLAAETAAATGSRGTVAGLAEAAARKGSSRLAVEARRLASALAPG</sequence>
<dbReference type="RefSeq" id="WP_259865486.1">
    <property type="nucleotide sequence ID" value="NZ_CP073720.1"/>
</dbReference>
<evidence type="ECO:0000313" key="2">
    <source>
        <dbReference type="Proteomes" id="UP001059617"/>
    </source>
</evidence>
<organism evidence="1 2">
    <name type="scientific">Dactylosporangium fulvum</name>
    <dbReference type="NCBI Taxonomy" id="53359"/>
    <lineage>
        <taxon>Bacteria</taxon>
        <taxon>Bacillati</taxon>
        <taxon>Actinomycetota</taxon>
        <taxon>Actinomycetes</taxon>
        <taxon>Micromonosporales</taxon>
        <taxon>Micromonosporaceae</taxon>
        <taxon>Dactylosporangium</taxon>
    </lineage>
</organism>
<reference evidence="1" key="1">
    <citation type="submission" date="2021-04" db="EMBL/GenBank/DDBJ databases">
        <authorList>
            <person name="Hartkoorn R.C."/>
            <person name="Beaudoing E."/>
            <person name="Hot D."/>
        </authorList>
    </citation>
    <scope>NUCLEOTIDE SEQUENCE</scope>
    <source>
        <strain evidence="1">NRRL B-16292</strain>
    </source>
</reference>
<protein>
    <submittedName>
        <fullName evidence="1">DUF6493 family protein</fullName>
    </submittedName>
</protein>
<proteinExistence type="predicted"/>
<gene>
    <name evidence="1" type="ORF">Dfulv_19715</name>
</gene>
<accession>A0ABY5WB55</accession>